<evidence type="ECO:0000313" key="9">
    <source>
        <dbReference type="EMBL" id="MCY4725360.1"/>
    </source>
</evidence>
<keyword evidence="5 7" id="KW-0472">Membrane</keyword>
<name>A0ABT4C8R9_9ACTN</name>
<reference evidence="9" key="1">
    <citation type="submission" date="2022-08" db="EMBL/GenBank/DDBJ databases">
        <title>Genome sequencing of Nocardioides sp. STR2.</title>
        <authorList>
            <person name="So Y."/>
        </authorList>
    </citation>
    <scope>NUCLEOTIDE SEQUENCE</scope>
    <source>
        <strain evidence="9">STR2</strain>
    </source>
</reference>
<dbReference type="PANTHER" id="PTHR30294">
    <property type="entry name" value="MEMBRANE COMPONENT OF ABC TRANSPORTER YHHJ-RELATED"/>
    <property type="match status" value="1"/>
</dbReference>
<evidence type="ECO:0000259" key="8">
    <source>
        <dbReference type="Pfam" id="PF12698"/>
    </source>
</evidence>
<evidence type="ECO:0000256" key="6">
    <source>
        <dbReference type="SAM" id="MobiDB-lite"/>
    </source>
</evidence>
<proteinExistence type="predicted"/>
<feature type="domain" description="ABC-2 type transporter transmembrane" evidence="8">
    <location>
        <begin position="50"/>
        <end position="391"/>
    </location>
</feature>
<feature type="transmembrane region" description="Helical" evidence="7">
    <location>
        <begin position="371"/>
        <end position="392"/>
    </location>
</feature>
<organism evidence="9 10">
    <name type="scientific">Nocardioides pini</name>
    <dbReference type="NCBI Taxonomy" id="2975053"/>
    <lineage>
        <taxon>Bacteria</taxon>
        <taxon>Bacillati</taxon>
        <taxon>Actinomycetota</taxon>
        <taxon>Actinomycetes</taxon>
        <taxon>Propionibacteriales</taxon>
        <taxon>Nocardioidaceae</taxon>
        <taxon>Nocardioides</taxon>
    </lineage>
</organism>
<dbReference type="PANTHER" id="PTHR30294:SF29">
    <property type="entry name" value="MULTIDRUG ABC TRANSPORTER PERMEASE YBHS-RELATED"/>
    <property type="match status" value="1"/>
</dbReference>
<feature type="transmembrane region" description="Helical" evidence="7">
    <location>
        <begin position="201"/>
        <end position="222"/>
    </location>
</feature>
<accession>A0ABT4C8R9</accession>
<evidence type="ECO:0000256" key="5">
    <source>
        <dbReference type="ARBA" id="ARBA00023136"/>
    </source>
</evidence>
<feature type="transmembrane region" description="Helical" evidence="7">
    <location>
        <begin position="290"/>
        <end position="310"/>
    </location>
</feature>
<feature type="transmembrane region" description="Helical" evidence="7">
    <location>
        <begin position="51"/>
        <end position="72"/>
    </location>
</feature>
<evidence type="ECO:0000313" key="10">
    <source>
        <dbReference type="Proteomes" id="UP001074726"/>
    </source>
</evidence>
<dbReference type="RefSeq" id="WP_268110165.1">
    <property type="nucleotide sequence ID" value="NZ_JAPPUX010000001.1"/>
</dbReference>
<keyword evidence="2" id="KW-1003">Cell membrane</keyword>
<keyword evidence="4 7" id="KW-1133">Transmembrane helix</keyword>
<feature type="transmembrane region" description="Helical" evidence="7">
    <location>
        <begin position="322"/>
        <end position="341"/>
    </location>
</feature>
<evidence type="ECO:0000256" key="3">
    <source>
        <dbReference type="ARBA" id="ARBA00022692"/>
    </source>
</evidence>
<keyword evidence="3 7" id="KW-0812">Transmembrane</keyword>
<comment type="subcellular location">
    <subcellularLocation>
        <location evidence="1">Cell membrane</location>
        <topology evidence="1">Multi-pass membrane protein</topology>
    </subcellularLocation>
</comment>
<evidence type="ECO:0000256" key="7">
    <source>
        <dbReference type="SAM" id="Phobius"/>
    </source>
</evidence>
<protein>
    <submittedName>
        <fullName evidence="9">ABC transporter permease</fullName>
    </submittedName>
</protein>
<feature type="transmembrane region" description="Helical" evidence="7">
    <location>
        <begin position="251"/>
        <end position="278"/>
    </location>
</feature>
<dbReference type="Pfam" id="PF12698">
    <property type="entry name" value="ABC2_membrane_3"/>
    <property type="match status" value="1"/>
</dbReference>
<keyword evidence="10" id="KW-1185">Reference proteome</keyword>
<dbReference type="EMBL" id="JAPPUX010000001">
    <property type="protein sequence ID" value="MCY4725360.1"/>
    <property type="molecule type" value="Genomic_DNA"/>
</dbReference>
<dbReference type="InterPro" id="IPR013525">
    <property type="entry name" value="ABC2_TM"/>
</dbReference>
<comment type="caution">
    <text evidence="9">The sequence shown here is derived from an EMBL/GenBank/DDBJ whole genome shotgun (WGS) entry which is preliminary data.</text>
</comment>
<dbReference type="Proteomes" id="UP001074726">
    <property type="component" value="Unassembled WGS sequence"/>
</dbReference>
<evidence type="ECO:0000256" key="2">
    <source>
        <dbReference type="ARBA" id="ARBA00022475"/>
    </source>
</evidence>
<sequence length="417" mass="44737">MSTDTPRTDTLRTDDPRARDPRTDPGHDRRDEPAWLLVTRREVVSRITDKSFLLGTAFMVVLIAGFIGFNAWQEERTDSVTLAATPDSAAMATAIEDAAPEVDDNVAVTVLEVDDRAAAEAALRDDEADGWLHPTDDGWQLTSESSEQGSLTDVVRAVVQQQVLTDNAAEVGTTVDALQAGSTVTTDFLRGDAERAGVAEAVGFVFVFLFYFAALVFGMQLASSVIEEKQSRIVEIIAAAIPVRHLLAGKVLGNTALAVIQLLVYLVVGLVGLSFTSYKSYVPALSGPTAWFIAFFLAGFIALACLWAVAGSLASRTEDLQATSTPLTMLMLVMFFGGLSLDGRGQVIASFVPPVSAVVMPKRILAGGVEWWEPLLALGLLAAFAAVTVWVGERLYRRALLQTGGRVSLRQAWSAAE</sequence>
<gene>
    <name evidence="9" type="ORF">NYO98_03640</name>
</gene>
<evidence type="ECO:0000256" key="1">
    <source>
        <dbReference type="ARBA" id="ARBA00004651"/>
    </source>
</evidence>
<evidence type="ECO:0000256" key="4">
    <source>
        <dbReference type="ARBA" id="ARBA00022989"/>
    </source>
</evidence>
<feature type="region of interest" description="Disordered" evidence="6">
    <location>
        <begin position="1"/>
        <end position="30"/>
    </location>
</feature>
<dbReference type="InterPro" id="IPR051449">
    <property type="entry name" value="ABC-2_transporter_component"/>
</dbReference>